<reference evidence="2" key="1">
    <citation type="submission" date="2008-03" db="EMBL/GenBank/DDBJ databases">
        <title>Complete sequence of chromosome of Beijerinckia indica subsp. indica ATCC 9039.</title>
        <authorList>
            <consortium name="US DOE Joint Genome Institute"/>
            <person name="Copeland A."/>
            <person name="Lucas S."/>
            <person name="Lapidus A."/>
            <person name="Glavina del Rio T."/>
            <person name="Dalin E."/>
            <person name="Tice H."/>
            <person name="Bruce D."/>
            <person name="Goodwin L."/>
            <person name="Pitluck S."/>
            <person name="LaButti K."/>
            <person name="Schmutz J."/>
            <person name="Larimer F."/>
            <person name="Land M."/>
            <person name="Hauser L."/>
            <person name="Kyrpides N."/>
            <person name="Mikhailova N."/>
            <person name="Dunfield P.F."/>
            <person name="Dedysh S.N."/>
            <person name="Liesack W."/>
            <person name="Saw J.H."/>
            <person name="Alam M."/>
            <person name="Chen Y."/>
            <person name="Murrell J.C."/>
            <person name="Richardson P."/>
        </authorList>
    </citation>
    <scope>NUCLEOTIDE SEQUENCE [LARGE SCALE GENOMIC DNA]</scope>
    <source>
        <strain evidence="2">ATCC 9039 / DSM 1715 / NCIMB 8712</strain>
    </source>
</reference>
<evidence type="ECO:0000313" key="2">
    <source>
        <dbReference type="Proteomes" id="UP000001695"/>
    </source>
</evidence>
<dbReference type="InterPro" id="IPR011008">
    <property type="entry name" value="Dimeric_a/b-barrel"/>
</dbReference>
<keyword evidence="2" id="KW-1185">Reference proteome</keyword>
<dbReference type="KEGG" id="bid:Bind_3229"/>
<evidence type="ECO:0000313" key="1">
    <source>
        <dbReference type="EMBL" id="ACB96789.1"/>
    </source>
</evidence>
<dbReference type="InterPro" id="IPR009874">
    <property type="entry name" value="DUF1428"/>
</dbReference>
<name>B2ID24_BEII9</name>
<dbReference type="SUPFAM" id="SSF54909">
    <property type="entry name" value="Dimeric alpha+beta barrel"/>
    <property type="match status" value="2"/>
</dbReference>
<dbReference type="eggNOG" id="COG5507">
    <property type="taxonomic scope" value="Bacteria"/>
</dbReference>
<protein>
    <recommendedName>
        <fullName evidence="3">RNA signal recognition particle 4.5S RNA</fullName>
    </recommendedName>
</protein>
<dbReference type="EMBL" id="CP001016">
    <property type="protein sequence ID" value="ACB96789.1"/>
    <property type="molecule type" value="Genomic_DNA"/>
</dbReference>
<evidence type="ECO:0008006" key="3">
    <source>
        <dbReference type="Google" id="ProtNLM"/>
    </source>
</evidence>
<accession>B2ID24</accession>
<dbReference type="Pfam" id="PF07237">
    <property type="entry name" value="DUF1428"/>
    <property type="match status" value="2"/>
</dbReference>
<dbReference type="HOGENOM" id="CLU_1169953_0_0_5"/>
<sequence length="240" mass="26751">MMNYVEGFVAAVPAANKEAYRRHIQEAFPLFKQFGATRMVECWGDDVPLGEITDFKGAVKAQDDEVVVFSWLEYPSKAARDAAHEKIMSDPHMKQIGAAMPFDGKRMIFGGFAPILDEASGGAMGYTDGFVLAVPSVNKEAYRAVASKMAAMLKDYGAIRVVEAWADDVPEGKITDFKHAVKAKEDEVVVYSWVEWPSKEIRDEGWQKFMADARMQPDKETMPFDGQRMIHGGFSPLHDA</sequence>
<gene>
    <name evidence="1" type="ordered locus">Bind_3229</name>
</gene>
<reference evidence="1 2" key="2">
    <citation type="journal article" date="2010" name="J. Bacteriol.">
        <title>Complete genome sequence of Beijerinckia indica subsp. indica.</title>
        <authorList>
            <person name="Tamas I."/>
            <person name="Dedysh S.N."/>
            <person name="Liesack W."/>
            <person name="Stott M.B."/>
            <person name="Alam M."/>
            <person name="Murrell J.C."/>
            <person name="Dunfield P.F."/>
        </authorList>
    </citation>
    <scope>NUCLEOTIDE SEQUENCE [LARGE SCALE GENOMIC DNA]</scope>
    <source>
        <strain evidence="2">ATCC 9039 / DSM 1715 / NCIMB 8712</strain>
    </source>
</reference>
<dbReference type="AlphaFoldDB" id="B2ID24"/>
<dbReference type="Gene3D" id="3.30.70.100">
    <property type="match status" value="2"/>
</dbReference>
<organism evidence="1 2">
    <name type="scientific">Beijerinckia indica subsp. indica (strain ATCC 9039 / DSM 1715 / NCIMB 8712)</name>
    <dbReference type="NCBI Taxonomy" id="395963"/>
    <lineage>
        <taxon>Bacteria</taxon>
        <taxon>Pseudomonadati</taxon>
        <taxon>Pseudomonadota</taxon>
        <taxon>Alphaproteobacteria</taxon>
        <taxon>Hyphomicrobiales</taxon>
        <taxon>Beijerinckiaceae</taxon>
        <taxon>Beijerinckia</taxon>
    </lineage>
</organism>
<dbReference type="STRING" id="395963.Bind_3229"/>
<dbReference type="Proteomes" id="UP000001695">
    <property type="component" value="Chromosome"/>
</dbReference>
<proteinExistence type="predicted"/>